<keyword evidence="1" id="KW-0472">Membrane</keyword>
<dbReference type="RefSeq" id="WP_285980910.1">
    <property type="nucleotide sequence ID" value="NZ_JASVDS010000001.1"/>
</dbReference>
<evidence type="ECO:0000256" key="1">
    <source>
        <dbReference type="SAM" id="Phobius"/>
    </source>
</evidence>
<sequence>MLRSLALVIGCYVLSVVLVLLTDPLLSALFPGDFVAGRIPSTPPLLASTGLFILISILCAWLCARHARSNAWRHVLWFLVLGELMGIAATIPNWSRGWPHWYQLSWLLSWPVSCWLGWRLATRAQTGADAEPVP</sequence>
<comment type="caution">
    <text evidence="2">The sequence shown here is derived from an EMBL/GenBank/DDBJ whole genome shotgun (WGS) entry which is preliminary data.</text>
</comment>
<keyword evidence="3" id="KW-1185">Reference proteome</keyword>
<feature type="transmembrane region" description="Helical" evidence="1">
    <location>
        <begin position="43"/>
        <end position="63"/>
    </location>
</feature>
<feature type="transmembrane region" description="Helical" evidence="1">
    <location>
        <begin position="75"/>
        <end position="94"/>
    </location>
</feature>
<evidence type="ECO:0000313" key="2">
    <source>
        <dbReference type="EMBL" id="MDL5030783.1"/>
    </source>
</evidence>
<proteinExistence type="predicted"/>
<keyword evidence="1" id="KW-0812">Transmembrane</keyword>
<accession>A0ABT7LD56</accession>
<dbReference type="EMBL" id="JASVDS010000001">
    <property type="protein sequence ID" value="MDL5030783.1"/>
    <property type="molecule type" value="Genomic_DNA"/>
</dbReference>
<dbReference type="Proteomes" id="UP001238603">
    <property type="component" value="Unassembled WGS sequence"/>
</dbReference>
<keyword evidence="1" id="KW-1133">Transmembrane helix</keyword>
<reference evidence="2 3" key="1">
    <citation type="submission" date="2023-06" db="EMBL/GenBank/DDBJ databases">
        <title>Pelomonas sp. APW6 16S ribosomal RNA gene genome sequencing and assembly.</title>
        <authorList>
            <person name="Woo H."/>
        </authorList>
    </citation>
    <scope>NUCLEOTIDE SEQUENCE [LARGE SCALE GENOMIC DNA]</scope>
    <source>
        <strain evidence="2 3">APW6</strain>
    </source>
</reference>
<name>A0ABT7LD56_9BURK</name>
<organism evidence="2 3">
    <name type="scientific">Roseateles subflavus</name>
    <dbReference type="NCBI Taxonomy" id="3053353"/>
    <lineage>
        <taxon>Bacteria</taxon>
        <taxon>Pseudomonadati</taxon>
        <taxon>Pseudomonadota</taxon>
        <taxon>Betaproteobacteria</taxon>
        <taxon>Burkholderiales</taxon>
        <taxon>Sphaerotilaceae</taxon>
        <taxon>Roseateles</taxon>
    </lineage>
</organism>
<gene>
    <name evidence="2" type="ORF">QRD43_02600</name>
</gene>
<protein>
    <submittedName>
        <fullName evidence="2">Uncharacterized protein</fullName>
    </submittedName>
</protein>
<evidence type="ECO:0000313" key="3">
    <source>
        <dbReference type="Proteomes" id="UP001238603"/>
    </source>
</evidence>